<protein>
    <submittedName>
        <fullName evidence="4">Phospholipase/Carboxylesterase</fullName>
    </submittedName>
</protein>
<dbReference type="AlphaFoldDB" id="D8JVI8"/>
<dbReference type="SUPFAM" id="SSF53474">
    <property type="entry name" value="alpha/beta-Hydrolases"/>
    <property type="match status" value="1"/>
</dbReference>
<comment type="similarity">
    <text evidence="1">Belongs to the AB hydrolase superfamily. AB hydrolase 2 family.</text>
</comment>
<dbReference type="KEGG" id="hdn:Hden_3047"/>
<feature type="domain" description="Phospholipase/carboxylesterase/thioesterase" evidence="3">
    <location>
        <begin position="14"/>
        <end position="205"/>
    </location>
</feature>
<dbReference type="Pfam" id="PF02230">
    <property type="entry name" value="Abhydrolase_2"/>
    <property type="match status" value="1"/>
</dbReference>
<evidence type="ECO:0000256" key="1">
    <source>
        <dbReference type="ARBA" id="ARBA00006499"/>
    </source>
</evidence>
<evidence type="ECO:0000259" key="3">
    <source>
        <dbReference type="Pfam" id="PF02230"/>
    </source>
</evidence>
<evidence type="ECO:0000313" key="4">
    <source>
        <dbReference type="EMBL" id="ADJ24842.1"/>
    </source>
</evidence>
<name>D8JVI8_HYPDA</name>
<dbReference type="InterPro" id="IPR003140">
    <property type="entry name" value="PLipase/COase/thioEstase"/>
</dbReference>
<dbReference type="Proteomes" id="UP000002033">
    <property type="component" value="Chromosome"/>
</dbReference>
<evidence type="ECO:0000256" key="2">
    <source>
        <dbReference type="ARBA" id="ARBA00022801"/>
    </source>
</evidence>
<proteinExistence type="inferred from homology"/>
<sequence length="213" mass="22156">MTTLKSNVIRAGAPIGAARAAVVLVHGRGASAESMLGLANAFATPDIAYVAPQAPSGSWYPYSFMAPFARNEPHLGHALSLLSDVVDDLGTQGLPAERVALLGFSQGACLALEFAVRNARRYGGVAALSGALIGPEGTTWDYPGQLAGTPVFLGCSDVDSHIPLARVHESANVLRARGGDATEIIYPGMGHTIVQDEIDHVERILRSIGTAEG</sequence>
<evidence type="ECO:0000313" key="5">
    <source>
        <dbReference type="Proteomes" id="UP000002033"/>
    </source>
</evidence>
<dbReference type="InterPro" id="IPR029058">
    <property type="entry name" value="AB_hydrolase_fold"/>
</dbReference>
<keyword evidence="5" id="KW-1185">Reference proteome</keyword>
<dbReference type="PANTHER" id="PTHR10655:SF17">
    <property type="entry name" value="LYSOPHOSPHOLIPASE-LIKE PROTEIN 1"/>
    <property type="match status" value="1"/>
</dbReference>
<dbReference type="GO" id="GO:0016787">
    <property type="term" value="F:hydrolase activity"/>
    <property type="evidence" value="ECO:0007669"/>
    <property type="project" value="UniProtKB-KW"/>
</dbReference>
<dbReference type="EMBL" id="CP002083">
    <property type="protein sequence ID" value="ADJ24842.1"/>
    <property type="molecule type" value="Genomic_DNA"/>
</dbReference>
<dbReference type="Gene3D" id="3.40.50.1820">
    <property type="entry name" value="alpha/beta hydrolase"/>
    <property type="match status" value="1"/>
</dbReference>
<dbReference type="OrthoDB" id="9801763at2"/>
<dbReference type="HOGENOM" id="CLU_049413_4_0_5"/>
<keyword evidence="2" id="KW-0378">Hydrolase</keyword>
<accession>D8JVI8</accession>
<gene>
    <name evidence="4" type="ordered locus">Hden_3047</name>
</gene>
<dbReference type="eggNOG" id="COG0400">
    <property type="taxonomic scope" value="Bacteria"/>
</dbReference>
<organism evidence="4 5">
    <name type="scientific">Hyphomicrobium denitrificans (strain ATCC 51888 / DSM 1869 / NCIMB 11706 / TK 0415)</name>
    <dbReference type="NCBI Taxonomy" id="582899"/>
    <lineage>
        <taxon>Bacteria</taxon>
        <taxon>Pseudomonadati</taxon>
        <taxon>Pseudomonadota</taxon>
        <taxon>Alphaproteobacteria</taxon>
        <taxon>Hyphomicrobiales</taxon>
        <taxon>Hyphomicrobiaceae</taxon>
        <taxon>Hyphomicrobium</taxon>
    </lineage>
</organism>
<dbReference type="STRING" id="582899.Hden_3047"/>
<dbReference type="PANTHER" id="PTHR10655">
    <property type="entry name" value="LYSOPHOSPHOLIPASE-RELATED"/>
    <property type="match status" value="1"/>
</dbReference>
<reference evidence="5" key="1">
    <citation type="journal article" date="2011" name="J. Bacteriol.">
        <title>Genome sequences of eight morphologically diverse alphaproteobacteria.</title>
        <authorList>
            <consortium name="US DOE Joint Genome Institute"/>
            <person name="Brown P.J."/>
            <person name="Kysela D.T."/>
            <person name="Buechlein A."/>
            <person name="Hemmerich C."/>
            <person name="Brun Y.V."/>
        </authorList>
    </citation>
    <scope>NUCLEOTIDE SEQUENCE [LARGE SCALE GENOMIC DNA]</scope>
    <source>
        <strain evidence="5">ATCC 51888 / DSM 1869 / NCIB 11706 / TK 0415</strain>
    </source>
</reference>
<dbReference type="RefSeq" id="WP_013217001.1">
    <property type="nucleotide sequence ID" value="NC_014313.1"/>
</dbReference>
<dbReference type="InterPro" id="IPR050565">
    <property type="entry name" value="LYPA1-2/EST-like"/>
</dbReference>